<feature type="compositionally biased region" description="Basic and acidic residues" evidence="7">
    <location>
        <begin position="17"/>
        <end position="46"/>
    </location>
</feature>
<comment type="caution">
    <text evidence="8">The sequence shown here is derived from an EMBL/GenBank/DDBJ whole genome shotgun (WGS) entry which is preliminary data.</text>
</comment>
<sequence length="180" mass="20335">MYQENRWSSMSTPKPRPAAEKRHAHCPDPRKSLSPSKKPEEVEKLPPAKKYQGWTSTTSKHHYQATLRREVSTFKPEYASMSAHDLKPKKVTSSVLTPHKGAMRSSQTEKFQERPIPTLFMGSQGLQEPGLAARYISYSALKKNNVPVNDVVVPIIAVERQKANPYRRGFSVISRYGLAS</sequence>
<reference evidence="8 9" key="1">
    <citation type="journal article" date="2020" name="BMC Genomics">
        <title>Intraspecific diversification of the crop wild relative Brassica cretica Lam. using demographic model selection.</title>
        <authorList>
            <person name="Kioukis A."/>
            <person name="Michalopoulou V.A."/>
            <person name="Briers L."/>
            <person name="Pirintsos S."/>
            <person name="Studholme D.J."/>
            <person name="Pavlidis P."/>
            <person name="Sarris P.F."/>
        </authorList>
    </citation>
    <scope>NUCLEOTIDE SEQUENCE [LARGE SCALE GENOMIC DNA]</scope>
    <source>
        <strain evidence="9">cv. PFS-1207/04</strain>
    </source>
</reference>
<evidence type="ECO:0000256" key="5">
    <source>
        <dbReference type="ARBA" id="ARBA00022729"/>
    </source>
</evidence>
<dbReference type="Pfam" id="PF05498">
    <property type="entry name" value="RALF"/>
    <property type="match status" value="1"/>
</dbReference>
<evidence type="ECO:0000256" key="3">
    <source>
        <dbReference type="ARBA" id="ARBA00022525"/>
    </source>
</evidence>
<comment type="similarity">
    <text evidence="2">Belongs to the plant rapid alkalinization factor (RALF) family.</text>
</comment>
<accession>A0ABQ7BGJ3</accession>
<protein>
    <recommendedName>
        <fullName evidence="10">DUF4005 domain-containing protein</fullName>
    </recommendedName>
</protein>
<proteinExistence type="inferred from homology"/>
<evidence type="ECO:0000256" key="6">
    <source>
        <dbReference type="ARBA" id="ARBA00023157"/>
    </source>
</evidence>
<dbReference type="Proteomes" id="UP000266723">
    <property type="component" value="Unassembled WGS sequence"/>
</dbReference>
<feature type="region of interest" description="Disordered" evidence="7">
    <location>
        <begin position="85"/>
        <end position="111"/>
    </location>
</feature>
<evidence type="ECO:0000313" key="8">
    <source>
        <dbReference type="EMBL" id="KAF3531457.1"/>
    </source>
</evidence>
<evidence type="ECO:0000256" key="4">
    <source>
        <dbReference type="ARBA" id="ARBA00022702"/>
    </source>
</evidence>
<gene>
    <name evidence="8" type="ORF">DY000_02038729</name>
</gene>
<keyword evidence="5" id="KW-0732">Signal</keyword>
<evidence type="ECO:0008006" key="10">
    <source>
        <dbReference type="Google" id="ProtNLM"/>
    </source>
</evidence>
<evidence type="ECO:0000313" key="9">
    <source>
        <dbReference type="Proteomes" id="UP000266723"/>
    </source>
</evidence>
<name>A0ABQ7BGJ3_BRACR</name>
<keyword evidence="4" id="KW-0372">Hormone</keyword>
<organism evidence="8 9">
    <name type="scientific">Brassica cretica</name>
    <name type="common">Mustard</name>
    <dbReference type="NCBI Taxonomy" id="69181"/>
    <lineage>
        <taxon>Eukaryota</taxon>
        <taxon>Viridiplantae</taxon>
        <taxon>Streptophyta</taxon>
        <taxon>Embryophyta</taxon>
        <taxon>Tracheophyta</taxon>
        <taxon>Spermatophyta</taxon>
        <taxon>Magnoliopsida</taxon>
        <taxon>eudicotyledons</taxon>
        <taxon>Gunneridae</taxon>
        <taxon>Pentapetalae</taxon>
        <taxon>rosids</taxon>
        <taxon>malvids</taxon>
        <taxon>Brassicales</taxon>
        <taxon>Brassicaceae</taxon>
        <taxon>Brassiceae</taxon>
        <taxon>Brassica</taxon>
    </lineage>
</organism>
<dbReference type="EMBL" id="QGKV02001507">
    <property type="protein sequence ID" value="KAF3531457.1"/>
    <property type="molecule type" value="Genomic_DNA"/>
</dbReference>
<evidence type="ECO:0000256" key="7">
    <source>
        <dbReference type="SAM" id="MobiDB-lite"/>
    </source>
</evidence>
<evidence type="ECO:0000256" key="1">
    <source>
        <dbReference type="ARBA" id="ARBA00004613"/>
    </source>
</evidence>
<keyword evidence="9" id="KW-1185">Reference proteome</keyword>
<keyword evidence="3" id="KW-0964">Secreted</keyword>
<evidence type="ECO:0000256" key="2">
    <source>
        <dbReference type="ARBA" id="ARBA00009178"/>
    </source>
</evidence>
<feature type="region of interest" description="Disordered" evidence="7">
    <location>
        <begin position="1"/>
        <end position="64"/>
    </location>
</feature>
<feature type="compositionally biased region" description="Polar residues" evidence="7">
    <location>
        <begin position="1"/>
        <end position="12"/>
    </location>
</feature>
<keyword evidence="6" id="KW-1015">Disulfide bond</keyword>
<comment type="subcellular location">
    <subcellularLocation>
        <location evidence="1">Secreted</location>
    </subcellularLocation>
</comment>
<dbReference type="InterPro" id="IPR008801">
    <property type="entry name" value="RALF"/>
</dbReference>